<dbReference type="Proteomes" id="UP000503162">
    <property type="component" value="Chromosome"/>
</dbReference>
<dbReference type="AlphaFoldDB" id="A0A6G8ICK1"/>
<evidence type="ECO:0000313" key="2">
    <source>
        <dbReference type="Proteomes" id="UP000503162"/>
    </source>
</evidence>
<dbReference type="KEGG" id="hcz:G9Q37_01650"/>
<gene>
    <name evidence="1" type="ORF">G9Q37_01650</name>
</gene>
<organism evidence="1 2">
    <name type="scientific">Hydrogenophaga crocea</name>
    <dbReference type="NCBI Taxonomy" id="2716225"/>
    <lineage>
        <taxon>Bacteria</taxon>
        <taxon>Pseudomonadati</taxon>
        <taxon>Pseudomonadota</taxon>
        <taxon>Betaproteobacteria</taxon>
        <taxon>Burkholderiales</taxon>
        <taxon>Comamonadaceae</taxon>
        <taxon>Hydrogenophaga</taxon>
    </lineage>
</organism>
<proteinExistence type="predicted"/>
<dbReference type="EMBL" id="CP049989">
    <property type="protein sequence ID" value="QIM50924.1"/>
    <property type="molecule type" value="Genomic_DNA"/>
</dbReference>
<name>A0A6G8ICK1_9BURK</name>
<evidence type="ECO:0000313" key="1">
    <source>
        <dbReference type="EMBL" id="QIM50924.1"/>
    </source>
</evidence>
<protein>
    <submittedName>
        <fullName evidence="1">Phosphoglycerate mutase</fullName>
    </submittedName>
</protein>
<dbReference type="RefSeq" id="WP_166223606.1">
    <property type="nucleotide sequence ID" value="NZ_CP049989.1"/>
</dbReference>
<keyword evidence="2" id="KW-1185">Reference proteome</keyword>
<reference evidence="1 2" key="1">
    <citation type="submission" date="2020-03" db="EMBL/GenBank/DDBJ databases">
        <title>Hydrogenophaga sp. nov. isolated from cyanobacterial mat.</title>
        <authorList>
            <person name="Thorat V."/>
            <person name="Kirdat K."/>
            <person name="Tiwarekar B."/>
            <person name="Costa E.D."/>
            <person name="Yadav A."/>
        </authorList>
    </citation>
    <scope>NUCLEOTIDE SEQUENCE [LARGE SCALE GENOMIC DNA]</scope>
    <source>
        <strain evidence="1 2">BA0156</strain>
    </source>
</reference>
<sequence length="315" mass="34109">MPSAQDPVPHWVVPFAALGAEGQHPDWPALPRLQALLPRLREQQRDRGEHTDPTLPHERAIAAARGLALADHAWPGAALHSAQPHEPQAWVHPVHLQVGMDQVTLQPAELFGLDEAASRRLFEAFAPLCAEDGLALHFDSPVRWRASGERLRGLRCASLDRVAGRSIAPWQPQGSEARWLQRLMNEAQMLFYTHPVNDAREAARQPAVNGLWFSAAGAVDAGVTPGPAPTVADHLRASALGGDAAAWRAAWQALDARLVPELQALAQQGRPFALTLCGERSAVTLQPHTPSPWQGLARALGLARAPQVAELLETL</sequence>
<accession>A0A6G8ICK1</accession>